<dbReference type="Proteomes" id="UP000217153">
    <property type="component" value="Chromosome"/>
</dbReference>
<keyword evidence="2" id="KW-0808">Transferase</keyword>
<dbReference type="KEGG" id="abam:B1s21122_06185"/>
<dbReference type="InterPro" id="IPR002376">
    <property type="entry name" value="Formyl_transf_N"/>
</dbReference>
<dbReference type="GO" id="GO:0004479">
    <property type="term" value="F:methionyl-tRNA formyltransferase activity"/>
    <property type="evidence" value="ECO:0007669"/>
    <property type="project" value="TreeGrafter"/>
</dbReference>
<keyword evidence="3" id="KW-1185">Reference proteome</keyword>
<reference evidence="3" key="1">
    <citation type="submission" date="2016-10" db="EMBL/GenBank/DDBJ databases">
        <title>High microdiversification within the ubiquitous acI lineage of Actinobacteria.</title>
        <authorList>
            <person name="Neuenschwander S.M."/>
            <person name="Salcher M."/>
            <person name="Ghai R."/>
            <person name="Pernthaler J."/>
        </authorList>
    </citation>
    <scope>NUCLEOTIDE SEQUENCE [LARGE SCALE GENOMIC DNA]</scope>
</reference>
<proteinExistence type="predicted"/>
<dbReference type="PANTHER" id="PTHR11138:SF5">
    <property type="entry name" value="METHIONYL-TRNA FORMYLTRANSFERASE, MITOCHONDRIAL"/>
    <property type="match status" value="1"/>
</dbReference>
<evidence type="ECO:0000313" key="3">
    <source>
        <dbReference type="Proteomes" id="UP000217153"/>
    </source>
</evidence>
<dbReference type="SUPFAM" id="SSF53328">
    <property type="entry name" value="Formyltransferase"/>
    <property type="match status" value="1"/>
</dbReference>
<dbReference type="PANTHER" id="PTHR11138">
    <property type="entry name" value="METHIONYL-TRNA FORMYLTRANSFERASE"/>
    <property type="match status" value="1"/>
</dbReference>
<evidence type="ECO:0000259" key="1">
    <source>
        <dbReference type="Pfam" id="PF00551"/>
    </source>
</evidence>
<dbReference type="RefSeq" id="WP_095681194.1">
    <property type="nucleotide sequence ID" value="NZ_CP016768.2"/>
</dbReference>
<dbReference type="InterPro" id="IPR036477">
    <property type="entry name" value="Formyl_transf_N_sf"/>
</dbReference>
<gene>
    <name evidence="2" type="ORF">B1s21122_06185</name>
</gene>
<dbReference type="Gene3D" id="3.40.50.170">
    <property type="entry name" value="Formyl transferase, N-terminal domain"/>
    <property type="match status" value="1"/>
</dbReference>
<dbReference type="AlphaFoldDB" id="A0A249JZF4"/>
<name>A0A249JZF4_9ACTN</name>
<dbReference type="EMBL" id="CP016768">
    <property type="protein sequence ID" value="ASY09889.1"/>
    <property type="molecule type" value="Genomic_DNA"/>
</dbReference>
<feature type="domain" description="Formyl transferase N-terminal" evidence="1">
    <location>
        <begin position="80"/>
        <end position="193"/>
    </location>
</feature>
<organism evidence="2 3">
    <name type="scientific">Candidatus Nanopelagicus limnae</name>
    <dbReference type="NCBI Taxonomy" id="1884634"/>
    <lineage>
        <taxon>Bacteria</taxon>
        <taxon>Bacillati</taxon>
        <taxon>Actinomycetota</taxon>
        <taxon>Actinomycetes</taxon>
        <taxon>Candidatus Nanopelagicales</taxon>
        <taxon>Candidatus Nanopelagicaceae</taxon>
        <taxon>Candidatus Nanopelagicus</taxon>
    </lineage>
</organism>
<dbReference type="OrthoDB" id="9802815at2"/>
<accession>A0A249JZF4</accession>
<sequence length="242" mass="27305">MNNSSLRFAVLTSTNFPLKEYIFAKLLSANLLPDVIFAKENGINQTDQGLLKNRFESLIRKSNNGNTSNMFSEVNIATFGDPEVQKILVEKDIKFAVNLGLGEKLKSKDLLELDMGVISCHPGRLPDYRGSMCPEWALLQGMPIYNSIFKMNHEYDEGPVLLEKEVVLNYPISYEDFRTKIFTEGVELLTEAISSLISSKLSTANFRDQGVGTTFRPMNSDTFNTIKERFFTIDTSSEESLE</sequence>
<protein>
    <submittedName>
        <fullName evidence="2">Putative formyltransferase</fullName>
    </submittedName>
</protein>
<dbReference type="Pfam" id="PF00551">
    <property type="entry name" value="Formyl_trans_N"/>
    <property type="match status" value="1"/>
</dbReference>
<evidence type="ECO:0000313" key="2">
    <source>
        <dbReference type="EMBL" id="ASY09889.1"/>
    </source>
</evidence>